<dbReference type="OrthoDB" id="9803892at2"/>
<comment type="pathway">
    <text evidence="1 6">Carbohydrate biosynthesis; dTDP-L-rhamnose biosynthesis.</text>
</comment>
<dbReference type="UniPathway" id="UPA00281"/>
<gene>
    <name evidence="8" type="primary">rmlD</name>
    <name evidence="8" type="ORF">Lnau_0878</name>
</gene>
<feature type="domain" description="RmlD-like substrate binding" evidence="7">
    <location>
        <begin position="1"/>
        <end position="292"/>
    </location>
</feature>
<dbReference type="GO" id="GO:0009243">
    <property type="term" value="P:O antigen biosynthetic process"/>
    <property type="evidence" value="ECO:0007669"/>
    <property type="project" value="UniProtKB-UniPathway"/>
</dbReference>
<evidence type="ECO:0000313" key="8">
    <source>
        <dbReference type="EMBL" id="KTD35894.1"/>
    </source>
</evidence>
<dbReference type="InterPro" id="IPR029903">
    <property type="entry name" value="RmlD-like-bd"/>
</dbReference>
<dbReference type="NCBIfam" id="NF007440">
    <property type="entry name" value="PRK09987.1"/>
    <property type="match status" value="1"/>
</dbReference>
<comment type="caution">
    <text evidence="8">The sequence shown here is derived from an EMBL/GenBank/DDBJ whole genome shotgun (WGS) entry which is preliminary data.</text>
</comment>
<evidence type="ECO:0000256" key="4">
    <source>
        <dbReference type="ARBA" id="ARBA00017099"/>
    </source>
</evidence>
<dbReference type="SUPFAM" id="SSF51735">
    <property type="entry name" value="NAD(P)-binding Rossmann-fold domains"/>
    <property type="match status" value="1"/>
</dbReference>
<evidence type="ECO:0000313" key="9">
    <source>
        <dbReference type="Proteomes" id="UP000054725"/>
    </source>
</evidence>
<comment type="function">
    <text evidence="6">Catalyzes the reduction of dTDP-6-deoxy-L-lyxo-4-hexulose to yield dTDP-L-rhamnose.</text>
</comment>
<dbReference type="PANTHER" id="PTHR10491">
    <property type="entry name" value="DTDP-4-DEHYDRORHAMNOSE REDUCTASE"/>
    <property type="match status" value="1"/>
</dbReference>
<keyword evidence="6" id="KW-0560">Oxidoreductase</keyword>
<dbReference type="PANTHER" id="PTHR10491:SF4">
    <property type="entry name" value="METHIONINE ADENOSYLTRANSFERASE 2 SUBUNIT BETA"/>
    <property type="match status" value="1"/>
</dbReference>
<dbReference type="EC" id="1.1.1.133" evidence="3 6"/>
<reference evidence="8 9" key="1">
    <citation type="submission" date="2015-11" db="EMBL/GenBank/DDBJ databases">
        <title>Genomic analysis of 38 Legionella species identifies large and diverse effector repertoires.</title>
        <authorList>
            <person name="Burstein D."/>
            <person name="Amaro F."/>
            <person name="Zusman T."/>
            <person name="Lifshitz Z."/>
            <person name="Cohen O."/>
            <person name="Gilbert J.A."/>
            <person name="Pupko T."/>
            <person name="Shuman H.A."/>
            <person name="Segal G."/>
        </authorList>
    </citation>
    <scope>NUCLEOTIDE SEQUENCE [LARGE SCALE GENOMIC DNA]</scope>
    <source>
        <strain evidence="8 9">ATCC 49506</strain>
    </source>
</reference>
<dbReference type="PATRIC" id="fig|45070.6.peg.930"/>
<protein>
    <recommendedName>
        <fullName evidence="4 6">dTDP-4-dehydrorhamnose reductase</fullName>
        <ecNumber evidence="3 6">1.1.1.133</ecNumber>
    </recommendedName>
</protein>
<dbReference type="Gene3D" id="3.40.50.720">
    <property type="entry name" value="NAD(P)-binding Rossmann-like Domain"/>
    <property type="match status" value="1"/>
</dbReference>
<comment type="cofactor">
    <cofactor evidence="6">
        <name>Mg(2+)</name>
        <dbReference type="ChEBI" id="CHEBI:18420"/>
    </cofactor>
    <text evidence="6">Binds 1 Mg(2+) ion per monomer.</text>
</comment>
<dbReference type="GO" id="GO:0019305">
    <property type="term" value="P:dTDP-rhamnose biosynthetic process"/>
    <property type="evidence" value="ECO:0007669"/>
    <property type="project" value="UniProtKB-UniPathway"/>
</dbReference>
<keyword evidence="9" id="KW-1185">Reference proteome</keyword>
<dbReference type="AlphaFoldDB" id="A0A0W0WUR2"/>
<dbReference type="GO" id="GO:0005829">
    <property type="term" value="C:cytosol"/>
    <property type="evidence" value="ECO:0007669"/>
    <property type="project" value="TreeGrafter"/>
</dbReference>
<dbReference type="Gene3D" id="3.90.25.10">
    <property type="entry name" value="UDP-galactose 4-epimerase, domain 1"/>
    <property type="match status" value="1"/>
</dbReference>
<dbReference type="Proteomes" id="UP000054725">
    <property type="component" value="Unassembled WGS sequence"/>
</dbReference>
<proteinExistence type="inferred from homology"/>
<dbReference type="EMBL" id="LNYO01000013">
    <property type="protein sequence ID" value="KTD35894.1"/>
    <property type="molecule type" value="Genomic_DNA"/>
</dbReference>
<sequence length="299" mass="32613">MKILLFGKNGQLGWELQRALSPLGELIALDRYGDGVLCGDLTHLDGLAQTIRSVAPDVVVNAAAYTAVDKAETETSLASLINSQAPQVLAQEAAALDAWLLHYSTDYVFEGCGSKPWEESDPTKPINYYGQSKLEGEKAIQESGCKHLIFRTSWVYGYQGNNFVKTILRLAQEREVLNIVADQIGAPTGADLLADISAQSLSTAFINAELGGLYHLAPCGEISWYDYANFIVNTARTFGQSFLVKAINPVQSSDYKTAAKRPFNSRLATAKLAQNFSLNLPHWEPGVVRMLKGILGNIQ</sequence>
<name>A0A0W0WUR2_9GAMM</name>
<dbReference type="RefSeq" id="WP_058503933.1">
    <property type="nucleotide sequence ID" value="NZ_CAAAIF010000001.1"/>
</dbReference>
<dbReference type="UniPathway" id="UPA00124"/>
<accession>A0A0W0WUR2</accession>
<dbReference type="STRING" id="45070.Lnau_0878"/>
<comment type="catalytic activity">
    <reaction evidence="5 6">
        <text>dTDP-beta-L-rhamnose + NADP(+) = dTDP-4-dehydro-beta-L-rhamnose + NADPH + H(+)</text>
        <dbReference type="Rhea" id="RHEA:21796"/>
        <dbReference type="ChEBI" id="CHEBI:15378"/>
        <dbReference type="ChEBI" id="CHEBI:57510"/>
        <dbReference type="ChEBI" id="CHEBI:57783"/>
        <dbReference type="ChEBI" id="CHEBI:58349"/>
        <dbReference type="ChEBI" id="CHEBI:62830"/>
        <dbReference type="EC" id="1.1.1.133"/>
    </reaction>
</comment>
<dbReference type="GO" id="GO:0008831">
    <property type="term" value="F:dTDP-4-dehydrorhamnose reductase activity"/>
    <property type="evidence" value="ECO:0007669"/>
    <property type="project" value="UniProtKB-EC"/>
</dbReference>
<dbReference type="CDD" id="cd05254">
    <property type="entry name" value="dTDP_HR_like_SDR_e"/>
    <property type="match status" value="1"/>
</dbReference>
<evidence type="ECO:0000256" key="5">
    <source>
        <dbReference type="ARBA" id="ARBA00048200"/>
    </source>
</evidence>
<comment type="similarity">
    <text evidence="2 6">Belongs to the dTDP-4-dehydrorhamnose reductase family.</text>
</comment>
<dbReference type="NCBIfam" id="TIGR01214">
    <property type="entry name" value="rmlD"/>
    <property type="match status" value="1"/>
</dbReference>
<keyword evidence="6" id="KW-0521">NADP</keyword>
<evidence type="ECO:0000256" key="2">
    <source>
        <dbReference type="ARBA" id="ARBA00010944"/>
    </source>
</evidence>
<evidence type="ECO:0000256" key="1">
    <source>
        <dbReference type="ARBA" id="ARBA00004781"/>
    </source>
</evidence>
<dbReference type="Pfam" id="PF04321">
    <property type="entry name" value="RmlD_sub_bind"/>
    <property type="match status" value="1"/>
</dbReference>
<evidence type="ECO:0000259" key="7">
    <source>
        <dbReference type="Pfam" id="PF04321"/>
    </source>
</evidence>
<dbReference type="InterPro" id="IPR005913">
    <property type="entry name" value="dTDP_dehydrorham_reduct"/>
</dbReference>
<evidence type="ECO:0000256" key="6">
    <source>
        <dbReference type="RuleBase" id="RU364082"/>
    </source>
</evidence>
<organism evidence="8 9">
    <name type="scientific">Legionella nautarum</name>
    <dbReference type="NCBI Taxonomy" id="45070"/>
    <lineage>
        <taxon>Bacteria</taxon>
        <taxon>Pseudomonadati</taxon>
        <taxon>Pseudomonadota</taxon>
        <taxon>Gammaproteobacteria</taxon>
        <taxon>Legionellales</taxon>
        <taxon>Legionellaceae</taxon>
        <taxon>Legionella</taxon>
    </lineage>
</organism>
<evidence type="ECO:0000256" key="3">
    <source>
        <dbReference type="ARBA" id="ARBA00012929"/>
    </source>
</evidence>
<dbReference type="InterPro" id="IPR036291">
    <property type="entry name" value="NAD(P)-bd_dom_sf"/>
</dbReference>